<organism evidence="2 3">
    <name type="scientific">Pseudocercospora musae</name>
    <dbReference type="NCBI Taxonomy" id="113226"/>
    <lineage>
        <taxon>Eukaryota</taxon>
        <taxon>Fungi</taxon>
        <taxon>Dikarya</taxon>
        <taxon>Ascomycota</taxon>
        <taxon>Pezizomycotina</taxon>
        <taxon>Dothideomycetes</taxon>
        <taxon>Dothideomycetidae</taxon>
        <taxon>Mycosphaerellales</taxon>
        <taxon>Mycosphaerellaceae</taxon>
        <taxon>Pseudocercospora</taxon>
    </lineage>
</organism>
<feature type="domain" description="FAD linked oxidase N-terminal" evidence="1">
    <location>
        <begin position="40"/>
        <end position="117"/>
    </location>
</feature>
<keyword evidence="3" id="KW-1185">Reference proteome</keyword>
<evidence type="ECO:0000313" key="2">
    <source>
        <dbReference type="EMBL" id="KXT18495.1"/>
    </source>
</evidence>
<reference evidence="2 3" key="1">
    <citation type="submission" date="2015-07" db="EMBL/GenBank/DDBJ databases">
        <title>Comparative genomics of the Sigatoka disease complex on banana suggests a link between parallel evolutionary changes in Pseudocercospora fijiensis and Pseudocercospora eumusae and increased virulence on the banana host.</title>
        <authorList>
            <person name="Chang T.-C."/>
            <person name="Salvucci A."/>
            <person name="Crous P.W."/>
            <person name="Stergiopoulos I."/>
        </authorList>
    </citation>
    <scope>NUCLEOTIDE SEQUENCE [LARGE SCALE GENOMIC DNA]</scope>
    <source>
        <strain evidence="2 3">CBS 116634</strain>
    </source>
</reference>
<dbReference type="AlphaFoldDB" id="A0A139IUT8"/>
<dbReference type="GO" id="GO:0050660">
    <property type="term" value="F:flavin adenine dinucleotide binding"/>
    <property type="evidence" value="ECO:0007669"/>
    <property type="project" value="InterPro"/>
</dbReference>
<protein>
    <recommendedName>
        <fullName evidence="1">FAD linked oxidase N-terminal domain-containing protein</fullName>
    </recommendedName>
</protein>
<proteinExistence type="predicted"/>
<dbReference type="Proteomes" id="UP000073492">
    <property type="component" value="Unassembled WGS sequence"/>
</dbReference>
<dbReference type="SUPFAM" id="SSF56176">
    <property type="entry name" value="FAD-binding/transporter-associated domain-like"/>
    <property type="match status" value="1"/>
</dbReference>
<dbReference type="InterPro" id="IPR036318">
    <property type="entry name" value="FAD-bd_PCMH-like_sf"/>
</dbReference>
<gene>
    <name evidence="2" type="ORF">AC579_2282</name>
</gene>
<dbReference type="OrthoDB" id="415825at2759"/>
<evidence type="ECO:0000259" key="1">
    <source>
        <dbReference type="Pfam" id="PF01565"/>
    </source>
</evidence>
<dbReference type="InterPro" id="IPR006094">
    <property type="entry name" value="Oxid_FAD_bind_N"/>
</dbReference>
<dbReference type="Gene3D" id="3.30.465.10">
    <property type="match status" value="1"/>
</dbReference>
<evidence type="ECO:0000313" key="3">
    <source>
        <dbReference type="Proteomes" id="UP000073492"/>
    </source>
</evidence>
<dbReference type="Pfam" id="PF01565">
    <property type="entry name" value="FAD_binding_4"/>
    <property type="match status" value="1"/>
</dbReference>
<name>A0A139IUT8_9PEZI</name>
<dbReference type="InterPro" id="IPR016169">
    <property type="entry name" value="FAD-bd_PCMH_sub2"/>
</dbReference>
<accession>A0A139IUT8</accession>
<dbReference type="EMBL" id="LFZO01000006">
    <property type="protein sequence ID" value="KXT18495.1"/>
    <property type="molecule type" value="Genomic_DNA"/>
</dbReference>
<comment type="caution">
    <text evidence="2">The sequence shown here is derived from an EMBL/GenBank/DDBJ whole genome shotgun (WGS) entry which is preliminary data.</text>
</comment>
<dbReference type="STRING" id="113226.A0A139IUT8"/>
<sequence length="118" mass="12716">MACSDLQSRLSGSSRVLASSESEEFQTYMKRWSELNRQTPDAIALPETEEDVAAIVCHNEFLELLPTTNIPFTTKSGGMSLFSTIASNGIIIDLSSLPPGVDINKHDRTANLSGAVTA</sequence>